<name>X7F7Q1_9RHOB</name>
<organism evidence="1 2">
    <name type="scientific">Roseivivax isoporae LMG 25204</name>
    <dbReference type="NCBI Taxonomy" id="1449351"/>
    <lineage>
        <taxon>Bacteria</taxon>
        <taxon>Pseudomonadati</taxon>
        <taxon>Pseudomonadota</taxon>
        <taxon>Alphaproteobacteria</taxon>
        <taxon>Rhodobacterales</taxon>
        <taxon>Roseobacteraceae</taxon>
        <taxon>Roseivivax</taxon>
    </lineage>
</organism>
<dbReference type="eggNOG" id="COG1960">
    <property type="taxonomic scope" value="Bacteria"/>
</dbReference>
<proteinExistence type="predicted"/>
<dbReference type="Proteomes" id="UP000023430">
    <property type="component" value="Unassembled WGS sequence"/>
</dbReference>
<evidence type="ECO:0000313" key="2">
    <source>
        <dbReference type="Proteomes" id="UP000023430"/>
    </source>
</evidence>
<dbReference type="SUPFAM" id="SSF56645">
    <property type="entry name" value="Acyl-CoA dehydrogenase NM domain-like"/>
    <property type="match status" value="1"/>
</dbReference>
<keyword evidence="2" id="KW-1185">Reference proteome</keyword>
<dbReference type="Gene3D" id="2.40.110.10">
    <property type="entry name" value="Butyryl-CoA Dehydrogenase, subunit A, domain 2"/>
    <property type="match status" value="1"/>
</dbReference>
<comment type="caution">
    <text evidence="1">The sequence shown here is derived from an EMBL/GenBank/DDBJ whole genome shotgun (WGS) entry which is preliminary data.</text>
</comment>
<dbReference type="InterPro" id="IPR046373">
    <property type="entry name" value="Acyl-CoA_Oxase/DH_mid-dom_sf"/>
</dbReference>
<dbReference type="STRING" id="1449351.RISW2_04445"/>
<dbReference type="InterPro" id="IPR009100">
    <property type="entry name" value="AcylCoA_DH/oxidase_NM_dom_sf"/>
</dbReference>
<dbReference type="EMBL" id="JAME01000015">
    <property type="protein sequence ID" value="ETX28840.1"/>
    <property type="molecule type" value="Genomic_DNA"/>
</dbReference>
<gene>
    <name evidence="1" type="ORF">RISW2_04445</name>
</gene>
<dbReference type="GO" id="GO:0016627">
    <property type="term" value="F:oxidoreductase activity, acting on the CH-CH group of donors"/>
    <property type="evidence" value="ECO:0007669"/>
    <property type="project" value="InterPro"/>
</dbReference>
<sequence>MRDVAAENLSLGRLYEGHVNALRLIAVHGRPAQRARAEAEAARGMLFGVWGADDRTPVSASRGRLRGAKRFASGLGHVARALVTAETAEGQQLFLVAADERTRHDASAWDMAGMQDSRSGRFSCDGLAGEPLGPPGAYAEEPHFVGGTWRIAAVTLGGITGLVDRAAAALRGAGRMEAEAQLLRLAPIATRAVAAWPAIVRAG</sequence>
<accession>X7F7Q1</accession>
<protein>
    <submittedName>
        <fullName evidence="1">Acyl-CoA dehydrogenase</fullName>
    </submittedName>
</protein>
<evidence type="ECO:0000313" key="1">
    <source>
        <dbReference type="EMBL" id="ETX28840.1"/>
    </source>
</evidence>
<reference evidence="1 2" key="1">
    <citation type="submission" date="2014-01" db="EMBL/GenBank/DDBJ databases">
        <title>Roseivivax isoporae LMG 25204 Genome Sequencing.</title>
        <authorList>
            <person name="Lai Q."/>
            <person name="Li G."/>
            <person name="Shao Z."/>
        </authorList>
    </citation>
    <scope>NUCLEOTIDE SEQUENCE [LARGE SCALE GENOMIC DNA]</scope>
    <source>
        <strain evidence="1 2">LMG 25204</strain>
    </source>
</reference>
<dbReference type="AlphaFoldDB" id="X7F7Q1"/>